<dbReference type="Proteomes" id="UP000199215">
    <property type="component" value="Unassembled WGS sequence"/>
</dbReference>
<organism evidence="1 2">
    <name type="scientific">Halopenitus malekzadehii</name>
    <dbReference type="NCBI Taxonomy" id="1267564"/>
    <lineage>
        <taxon>Archaea</taxon>
        <taxon>Methanobacteriati</taxon>
        <taxon>Methanobacteriota</taxon>
        <taxon>Stenosarchaea group</taxon>
        <taxon>Halobacteria</taxon>
        <taxon>Halobacteriales</taxon>
        <taxon>Haloferacaceae</taxon>
        <taxon>Halopenitus</taxon>
    </lineage>
</organism>
<gene>
    <name evidence="1" type="ORF">SAMN05192561_11033</name>
</gene>
<sequence length="113" mass="13281">MSHLAFVRGPSSWTLTWSCSLERCFHDQRRKLEVLWRPREGTDVQRVHWIDDLVTLGWHKDDDHPDLGTTHFQRETGEETIHDPGHIEVEAPLGFLEICLDRLPEELHETTEC</sequence>
<proteinExistence type="predicted"/>
<name>A0A1H6JAR2_9EURY</name>
<dbReference type="STRING" id="1267564.SAMN05192561_11033"/>
<evidence type="ECO:0000313" key="1">
    <source>
        <dbReference type="EMBL" id="SEH59187.1"/>
    </source>
</evidence>
<protein>
    <submittedName>
        <fullName evidence="1">Uncharacterized protein</fullName>
    </submittedName>
</protein>
<keyword evidence="2" id="KW-1185">Reference proteome</keyword>
<dbReference type="AlphaFoldDB" id="A0A1H6JAR2"/>
<evidence type="ECO:0000313" key="2">
    <source>
        <dbReference type="Proteomes" id="UP000199215"/>
    </source>
</evidence>
<dbReference type="EMBL" id="FNWU01000010">
    <property type="protein sequence ID" value="SEH59187.1"/>
    <property type="molecule type" value="Genomic_DNA"/>
</dbReference>
<reference evidence="1 2" key="1">
    <citation type="submission" date="2016-10" db="EMBL/GenBank/DDBJ databases">
        <authorList>
            <person name="de Groot N.N."/>
        </authorList>
    </citation>
    <scope>NUCLEOTIDE SEQUENCE [LARGE SCALE GENOMIC DNA]</scope>
    <source>
        <strain evidence="1 2">IBRC-M10418</strain>
    </source>
</reference>
<accession>A0A1H6JAR2</accession>